<reference evidence="2" key="1">
    <citation type="submission" date="2022-04" db="EMBL/GenBank/DDBJ databases">
        <title>Carnegiea gigantea Genome sequencing and assembly v2.</title>
        <authorList>
            <person name="Copetti D."/>
            <person name="Sanderson M.J."/>
            <person name="Burquez A."/>
            <person name="Wojciechowski M.F."/>
        </authorList>
    </citation>
    <scope>NUCLEOTIDE SEQUENCE</scope>
    <source>
        <strain evidence="2">SGP5-SGP5p</strain>
        <tissue evidence="2">Aerial part</tissue>
    </source>
</reference>
<comment type="caution">
    <text evidence="2">The sequence shown here is derived from an EMBL/GenBank/DDBJ whole genome shotgun (WGS) entry which is preliminary data.</text>
</comment>
<name>A0A9Q1JWP5_9CARY</name>
<feature type="region of interest" description="Disordered" evidence="1">
    <location>
        <begin position="304"/>
        <end position="333"/>
    </location>
</feature>
<protein>
    <submittedName>
        <fullName evidence="2">Uncharacterized protein</fullName>
    </submittedName>
</protein>
<proteinExistence type="predicted"/>
<accession>A0A9Q1JWP5</accession>
<evidence type="ECO:0000313" key="2">
    <source>
        <dbReference type="EMBL" id="KAJ8432716.1"/>
    </source>
</evidence>
<sequence length="333" mass="37161">MAMLLNDVVKLGVLSRWMISVMESALKELQWNTFQAWTGRNRGRIMEARRQEASSDSDEACLLSASRPLRPLPEGYRELCPHFVLSKAKEAARDFELPEMVQAIFYATLLNNAVGLGVVGGFLTADLKASLEGSLLQSQLRQRSPPGDAQGSVNGREKSLGSNDPPPPSSAKEGRRSERRKMILLPNFTSADEAAEYVWDTFRWSLRKPPALRPNPLPEDYYGLCQTFVLDVATQYTHDSNIPKMVQAIFCAMVLNDTAKLGLSCRIDMNYIMSVQHRQDRAIMERWLWGIELRLRRAQIPHLANPPADPAASSSTMEDSGLSDPPPASSDEE</sequence>
<dbReference type="Proteomes" id="UP001153076">
    <property type="component" value="Unassembled WGS sequence"/>
</dbReference>
<evidence type="ECO:0000256" key="1">
    <source>
        <dbReference type="SAM" id="MobiDB-lite"/>
    </source>
</evidence>
<dbReference type="EMBL" id="JAKOGI010000588">
    <property type="protein sequence ID" value="KAJ8432716.1"/>
    <property type="molecule type" value="Genomic_DNA"/>
</dbReference>
<gene>
    <name evidence="2" type="ORF">Cgig2_001934</name>
</gene>
<feature type="compositionally biased region" description="Pro residues" evidence="1">
    <location>
        <begin position="324"/>
        <end position="333"/>
    </location>
</feature>
<feature type="region of interest" description="Disordered" evidence="1">
    <location>
        <begin position="138"/>
        <end position="177"/>
    </location>
</feature>
<evidence type="ECO:0000313" key="3">
    <source>
        <dbReference type="Proteomes" id="UP001153076"/>
    </source>
</evidence>
<organism evidence="2 3">
    <name type="scientific">Carnegiea gigantea</name>
    <dbReference type="NCBI Taxonomy" id="171969"/>
    <lineage>
        <taxon>Eukaryota</taxon>
        <taxon>Viridiplantae</taxon>
        <taxon>Streptophyta</taxon>
        <taxon>Embryophyta</taxon>
        <taxon>Tracheophyta</taxon>
        <taxon>Spermatophyta</taxon>
        <taxon>Magnoliopsida</taxon>
        <taxon>eudicotyledons</taxon>
        <taxon>Gunneridae</taxon>
        <taxon>Pentapetalae</taxon>
        <taxon>Caryophyllales</taxon>
        <taxon>Cactineae</taxon>
        <taxon>Cactaceae</taxon>
        <taxon>Cactoideae</taxon>
        <taxon>Echinocereeae</taxon>
        <taxon>Carnegiea</taxon>
    </lineage>
</organism>
<keyword evidence="3" id="KW-1185">Reference proteome</keyword>
<dbReference type="AlphaFoldDB" id="A0A9Q1JWP5"/>